<proteinExistence type="predicted"/>
<gene>
    <name evidence="15" type="ORF">CPRI1469_LOCUS8326</name>
</gene>
<evidence type="ECO:0000256" key="9">
    <source>
        <dbReference type="ARBA" id="ARBA00023180"/>
    </source>
</evidence>
<evidence type="ECO:0000256" key="3">
    <source>
        <dbReference type="ARBA" id="ARBA00012202"/>
    </source>
</evidence>
<dbReference type="FunFam" id="3.30.70.1230:FF:000030">
    <property type="entry name" value="Si:ch211-215j19.12"/>
    <property type="match status" value="1"/>
</dbReference>
<reference evidence="15" key="1">
    <citation type="submission" date="2021-01" db="EMBL/GenBank/DDBJ databases">
        <authorList>
            <person name="Corre E."/>
            <person name="Pelletier E."/>
            <person name="Niang G."/>
            <person name="Scheremetjew M."/>
            <person name="Finn R."/>
            <person name="Kale V."/>
            <person name="Holt S."/>
            <person name="Cochrane G."/>
            <person name="Meng A."/>
            <person name="Brown T."/>
            <person name="Cohen L."/>
        </authorList>
    </citation>
    <scope>NUCLEOTIDE SEQUENCE</scope>
    <source>
        <strain evidence="15">CCMP1205</strain>
    </source>
</reference>
<dbReference type="GO" id="GO:0004672">
    <property type="term" value="F:protein kinase activity"/>
    <property type="evidence" value="ECO:0007669"/>
    <property type="project" value="InterPro"/>
</dbReference>
<dbReference type="SUPFAM" id="SSF55073">
    <property type="entry name" value="Nucleotide cyclase"/>
    <property type="match status" value="1"/>
</dbReference>
<sequence>MGDATVCDAVPVQRPAEMTEALEACEAEFRVLRLGFHSSAEAGFDSGAMQGVATAIRSIAEEGLLDPWNTTIEAVYKAVGYDDPYAVEAALELVMENRVNAVIGGGSSGRSVLGNYVFSLAGVPQVAHTSTSPILSDKETFPTFSRVVPPDDWQGSLLAGIVRDIGWRSISILYSTDDYARELMQIFKDSAEQDGITVRTLASFVLTVDPDKDLSSQMEQIKKAKTNINALIVGNTASALAALKSASKAGLAGPTYVWMGVDGWFSSELIALQGGDPAVREAADGALGLVPFFQQSGPAYDRFLEEWRATPPLQQSAVGPQSPVNVSEACNAACLETPPWGGAYSYDATKLVATAWASVLDQGGDPRDLVSNTLLEAIRTVELVDGLTGNLTLDKLGNPNEKKYDVFQLQKSNPWAPVGTIDNREGLVLSGSGGSDLRDDTQLNFGLGPGVVPGDGSEPTAKNAEVIEWLPDDKDNAFYGSGEWMFAAQNTYFEWVPTTEEICDNFNVVAKRDGQVVYNTTCNLPSPQTLKRMDELYLETQFGDQGSQTWSAMYSEFLERQGIDDPETKLILEESLCSCPLDVPSRDQSLPPGVDLYVQYDGQFIPGFNPYKAFPTPPADNSGLINLLKIILPVLLGSFLLLLVGFFVYMWRAKQAAENAWKIKKSELEFDDPVKILGKGGQGEVVQARFRGTTVAVKRTLLDASLTDSKTKDSKNLDAMKVGDIGALGTASQISPVYLSTSVDKRSLPWFSKCFRCIERKGSFSRKLSFDFSSSSSSFGTRTAGKSQSLARTARAVYSNIKLVTKLRHPNIVQTMGAVIQRGLPPMVVMEVMGNGSMYSIMNNDMIPVDIELIVSILRDTAKGLRYLHEAKPPVIHGDLKLMNILVDSNLTGKLSDFGMTVYKGSGKVKGGSVLWMAPELLDRKGGMPDEKSDIYSLGVLMYEILTGYKPYYDRMETGVTAQELIKSVVEDSARPTVPERNSEGGIGRMRLQVPQELLELMEECWAKNPARRPGIREVEERLVDVCEKHQLARSDVLQQQALLADIFPPNVRKALSEGRKVEPEAFDPVTIFFSDIVGFTTISQSLPPKKVMALLDDMYSRFDALVRKHKLFKVETIGDAYMCVGGLPEPQADHTLRVARFALEATESAGQVPIDKDDLRRGYVKIRVGFHSGSVVASVVGSTNPRYCLFGDSVNTASRMESNSESRKINMSDEAHTLLMEQDPEALCEDRGKISIKGKGHMHCWFLKQVRNSQLLDSERSDDTLNSAKSSRGGGKYG</sequence>
<dbReference type="SMART" id="SM00220">
    <property type="entry name" value="S_TKc"/>
    <property type="match status" value="1"/>
</dbReference>
<evidence type="ECO:0000313" key="15">
    <source>
        <dbReference type="EMBL" id="CAD9719460.1"/>
    </source>
</evidence>
<keyword evidence="9" id="KW-0325">Glycoprotein</keyword>
<dbReference type="SUPFAM" id="SSF56112">
    <property type="entry name" value="Protein kinase-like (PK-like)"/>
    <property type="match status" value="1"/>
</dbReference>
<accession>A0A7S2T5I5</accession>
<dbReference type="Gene3D" id="3.30.70.1230">
    <property type="entry name" value="Nucleotide cyclase"/>
    <property type="match status" value="1"/>
</dbReference>
<dbReference type="EMBL" id="HBHL01012693">
    <property type="protein sequence ID" value="CAD9719460.1"/>
    <property type="molecule type" value="Transcribed_RNA"/>
</dbReference>
<dbReference type="CDD" id="cd07302">
    <property type="entry name" value="CHD"/>
    <property type="match status" value="1"/>
</dbReference>
<dbReference type="Pfam" id="PF01094">
    <property type="entry name" value="ANF_receptor"/>
    <property type="match status" value="1"/>
</dbReference>
<evidence type="ECO:0000259" key="14">
    <source>
        <dbReference type="PROSITE" id="PS50125"/>
    </source>
</evidence>
<dbReference type="InterPro" id="IPR001054">
    <property type="entry name" value="A/G_cyclase"/>
</dbReference>
<dbReference type="GO" id="GO:0004383">
    <property type="term" value="F:guanylate cyclase activity"/>
    <property type="evidence" value="ECO:0007669"/>
    <property type="project" value="UniProtKB-EC"/>
</dbReference>
<keyword evidence="11" id="KW-0141">cGMP biosynthesis</keyword>
<evidence type="ECO:0000256" key="10">
    <source>
        <dbReference type="ARBA" id="ARBA00023239"/>
    </source>
</evidence>
<dbReference type="InterPro" id="IPR008271">
    <property type="entry name" value="Ser/Thr_kinase_AS"/>
</dbReference>
<dbReference type="Gene3D" id="3.30.200.20">
    <property type="entry name" value="Phosphorylase Kinase, domain 1"/>
    <property type="match status" value="1"/>
</dbReference>
<keyword evidence="7" id="KW-0472">Membrane</keyword>
<dbReference type="GO" id="GO:0001653">
    <property type="term" value="F:peptide receptor activity"/>
    <property type="evidence" value="ECO:0007669"/>
    <property type="project" value="TreeGrafter"/>
</dbReference>
<evidence type="ECO:0000256" key="5">
    <source>
        <dbReference type="ARBA" id="ARBA00022741"/>
    </source>
</evidence>
<dbReference type="EC" id="4.6.1.2" evidence="3"/>
<dbReference type="GO" id="GO:0005886">
    <property type="term" value="C:plasma membrane"/>
    <property type="evidence" value="ECO:0007669"/>
    <property type="project" value="TreeGrafter"/>
</dbReference>
<organism evidence="15">
    <name type="scientific">Chloropicon primus</name>
    <dbReference type="NCBI Taxonomy" id="1764295"/>
    <lineage>
        <taxon>Eukaryota</taxon>
        <taxon>Viridiplantae</taxon>
        <taxon>Chlorophyta</taxon>
        <taxon>Chloropicophyceae</taxon>
        <taxon>Chloropicales</taxon>
        <taxon>Chloropicaceae</taxon>
        <taxon>Chloropicon</taxon>
    </lineage>
</organism>
<evidence type="ECO:0000256" key="8">
    <source>
        <dbReference type="ARBA" id="ARBA00023170"/>
    </source>
</evidence>
<protein>
    <recommendedName>
        <fullName evidence="3">guanylate cyclase</fullName>
        <ecNumber evidence="3">4.6.1.2</ecNumber>
    </recommendedName>
</protein>
<keyword evidence="6" id="KW-1133">Transmembrane helix</keyword>
<dbReference type="Pfam" id="PF00211">
    <property type="entry name" value="Guanylate_cyc"/>
    <property type="match status" value="1"/>
</dbReference>
<evidence type="ECO:0000256" key="2">
    <source>
        <dbReference type="ARBA" id="ARBA00004167"/>
    </source>
</evidence>
<dbReference type="PROSITE" id="PS50125">
    <property type="entry name" value="GUANYLATE_CYCLASE_2"/>
    <property type="match status" value="1"/>
</dbReference>
<comment type="subcellular location">
    <subcellularLocation>
        <location evidence="1">Membrane</location>
        <topology evidence="1">Multi-pass membrane protein</topology>
    </subcellularLocation>
    <subcellularLocation>
        <location evidence="2">Membrane</location>
        <topology evidence="2">Single-pass membrane protein</topology>
    </subcellularLocation>
</comment>
<evidence type="ECO:0000259" key="13">
    <source>
        <dbReference type="PROSITE" id="PS50011"/>
    </source>
</evidence>
<dbReference type="GO" id="GO:0035556">
    <property type="term" value="P:intracellular signal transduction"/>
    <property type="evidence" value="ECO:0007669"/>
    <property type="project" value="InterPro"/>
</dbReference>
<dbReference type="InterPro" id="IPR000719">
    <property type="entry name" value="Prot_kinase_dom"/>
</dbReference>
<dbReference type="InterPro" id="IPR028082">
    <property type="entry name" value="Peripla_BP_I"/>
</dbReference>
<dbReference type="InterPro" id="IPR000337">
    <property type="entry name" value="GPCR_3"/>
</dbReference>
<dbReference type="AlphaFoldDB" id="A0A7S2T5I5"/>
<dbReference type="GO" id="GO:0004930">
    <property type="term" value="F:G protein-coupled receptor activity"/>
    <property type="evidence" value="ECO:0007669"/>
    <property type="project" value="InterPro"/>
</dbReference>
<dbReference type="SUPFAM" id="SSF53822">
    <property type="entry name" value="Periplasmic binding protein-like I"/>
    <property type="match status" value="1"/>
</dbReference>
<keyword evidence="5" id="KW-0547">Nucleotide-binding</keyword>
<keyword evidence="10" id="KW-0456">Lyase</keyword>
<dbReference type="PRINTS" id="PR00248">
    <property type="entry name" value="GPCRMGR"/>
</dbReference>
<feature type="region of interest" description="Disordered" evidence="12">
    <location>
        <begin position="1259"/>
        <end position="1279"/>
    </location>
</feature>
<name>A0A7S2T5I5_9CHLO</name>
<dbReference type="InterPro" id="IPR050401">
    <property type="entry name" value="Cyclic_nucleotide_synthase"/>
</dbReference>
<dbReference type="PROSITE" id="PS00108">
    <property type="entry name" value="PROTEIN_KINASE_ST"/>
    <property type="match status" value="1"/>
</dbReference>
<dbReference type="SMART" id="SM00044">
    <property type="entry name" value="CYCc"/>
    <property type="match status" value="1"/>
</dbReference>
<dbReference type="InterPro" id="IPR029787">
    <property type="entry name" value="Nucleotide_cyclase"/>
</dbReference>
<dbReference type="InterPro" id="IPR001245">
    <property type="entry name" value="Ser-Thr/Tyr_kinase_cat_dom"/>
</dbReference>
<evidence type="ECO:0000256" key="11">
    <source>
        <dbReference type="ARBA" id="ARBA00023293"/>
    </source>
</evidence>
<dbReference type="Gene3D" id="1.10.510.10">
    <property type="entry name" value="Transferase(Phosphotransferase) domain 1"/>
    <property type="match status" value="1"/>
</dbReference>
<evidence type="ECO:0000256" key="4">
    <source>
        <dbReference type="ARBA" id="ARBA00022692"/>
    </source>
</evidence>
<dbReference type="GO" id="GO:0007168">
    <property type="term" value="P:receptor guanylyl cyclase signaling pathway"/>
    <property type="evidence" value="ECO:0007669"/>
    <property type="project" value="TreeGrafter"/>
</dbReference>
<evidence type="ECO:0000256" key="7">
    <source>
        <dbReference type="ARBA" id="ARBA00023136"/>
    </source>
</evidence>
<keyword evidence="8" id="KW-0675">Receptor</keyword>
<dbReference type="PANTHER" id="PTHR11920:SF335">
    <property type="entry name" value="GUANYLATE CYCLASE"/>
    <property type="match status" value="1"/>
</dbReference>
<dbReference type="PANTHER" id="PTHR11920">
    <property type="entry name" value="GUANYLYL CYCLASE"/>
    <property type="match status" value="1"/>
</dbReference>
<dbReference type="InterPro" id="IPR011009">
    <property type="entry name" value="Kinase-like_dom_sf"/>
</dbReference>
<dbReference type="Gene3D" id="3.40.50.2300">
    <property type="match status" value="2"/>
</dbReference>
<feature type="domain" description="Guanylate cyclase" evidence="14">
    <location>
        <begin position="1071"/>
        <end position="1202"/>
    </location>
</feature>
<evidence type="ECO:0000256" key="6">
    <source>
        <dbReference type="ARBA" id="ARBA00022989"/>
    </source>
</evidence>
<dbReference type="Pfam" id="PF07714">
    <property type="entry name" value="PK_Tyr_Ser-Thr"/>
    <property type="match status" value="1"/>
</dbReference>
<keyword evidence="4" id="KW-0812">Transmembrane</keyword>
<evidence type="ECO:0000256" key="1">
    <source>
        <dbReference type="ARBA" id="ARBA00004141"/>
    </source>
</evidence>
<dbReference type="GO" id="GO:0004016">
    <property type="term" value="F:adenylate cyclase activity"/>
    <property type="evidence" value="ECO:0007669"/>
    <property type="project" value="TreeGrafter"/>
</dbReference>
<dbReference type="GO" id="GO:0005524">
    <property type="term" value="F:ATP binding"/>
    <property type="evidence" value="ECO:0007669"/>
    <property type="project" value="InterPro"/>
</dbReference>
<dbReference type="InterPro" id="IPR001828">
    <property type="entry name" value="ANF_lig-bd_rcpt"/>
</dbReference>
<evidence type="ECO:0000256" key="12">
    <source>
        <dbReference type="SAM" id="MobiDB-lite"/>
    </source>
</evidence>
<dbReference type="PROSITE" id="PS50011">
    <property type="entry name" value="PROTEIN_KINASE_DOM"/>
    <property type="match status" value="1"/>
</dbReference>
<feature type="domain" description="Protein kinase" evidence="13">
    <location>
        <begin position="671"/>
        <end position="1033"/>
    </location>
</feature>